<dbReference type="Gene3D" id="3.40.50.300">
    <property type="entry name" value="P-loop containing nucleotide triphosphate hydrolases"/>
    <property type="match status" value="1"/>
</dbReference>
<organism evidence="3 4">
    <name type="scientific">Mycena venus</name>
    <dbReference type="NCBI Taxonomy" id="2733690"/>
    <lineage>
        <taxon>Eukaryota</taxon>
        <taxon>Fungi</taxon>
        <taxon>Dikarya</taxon>
        <taxon>Basidiomycota</taxon>
        <taxon>Agaricomycotina</taxon>
        <taxon>Agaricomycetes</taxon>
        <taxon>Agaricomycetidae</taxon>
        <taxon>Agaricales</taxon>
        <taxon>Marasmiineae</taxon>
        <taxon>Mycenaceae</taxon>
        <taxon>Mycena</taxon>
    </lineage>
</organism>
<dbReference type="InterPro" id="IPR027417">
    <property type="entry name" value="P-loop_NTPase"/>
</dbReference>
<dbReference type="InterPro" id="IPR056884">
    <property type="entry name" value="NPHP3-like_N"/>
</dbReference>
<protein>
    <submittedName>
        <fullName evidence="3">Putative nwd2 protein</fullName>
    </submittedName>
</protein>
<evidence type="ECO:0000313" key="3">
    <source>
        <dbReference type="EMBL" id="KAF7348934.1"/>
    </source>
</evidence>
<dbReference type="SUPFAM" id="SSF52540">
    <property type="entry name" value="P-loop containing nucleoside triphosphate hydrolases"/>
    <property type="match status" value="1"/>
</dbReference>
<gene>
    <name evidence="3" type="ORF">MVEN_01413800</name>
</gene>
<feature type="domain" description="Nephrocystin 3-like N-terminal" evidence="2">
    <location>
        <begin position="99"/>
        <end position="255"/>
    </location>
</feature>
<dbReference type="PANTHER" id="PTHR10039">
    <property type="entry name" value="AMELOGENIN"/>
    <property type="match status" value="1"/>
</dbReference>
<dbReference type="Proteomes" id="UP000620124">
    <property type="component" value="Unassembled WGS sequence"/>
</dbReference>
<proteinExistence type="predicted"/>
<keyword evidence="4" id="KW-1185">Reference proteome</keyword>
<evidence type="ECO:0000313" key="4">
    <source>
        <dbReference type="Proteomes" id="UP000620124"/>
    </source>
</evidence>
<dbReference type="PANTHER" id="PTHR10039:SF17">
    <property type="entry name" value="FUNGAL STAND N-TERMINAL GOODBYE DOMAIN-CONTAINING PROTEIN-RELATED"/>
    <property type="match status" value="1"/>
</dbReference>
<dbReference type="EMBL" id="JACAZI010000011">
    <property type="protein sequence ID" value="KAF7348934.1"/>
    <property type="molecule type" value="Genomic_DNA"/>
</dbReference>
<dbReference type="AlphaFoldDB" id="A0A8H6XYZ6"/>
<reference evidence="3" key="1">
    <citation type="submission" date="2020-05" db="EMBL/GenBank/DDBJ databases">
        <title>Mycena genomes resolve the evolution of fungal bioluminescence.</title>
        <authorList>
            <person name="Tsai I.J."/>
        </authorList>
    </citation>
    <scope>NUCLEOTIDE SEQUENCE</scope>
    <source>
        <strain evidence="3">CCC161011</strain>
    </source>
</reference>
<evidence type="ECO:0000259" key="2">
    <source>
        <dbReference type="Pfam" id="PF24883"/>
    </source>
</evidence>
<dbReference type="Pfam" id="PF24883">
    <property type="entry name" value="NPHP3_N"/>
    <property type="match status" value="1"/>
</dbReference>
<comment type="caution">
    <text evidence="3">The sequence shown here is derived from an EMBL/GenBank/DDBJ whole genome shotgun (WGS) entry which is preliminary data.</text>
</comment>
<evidence type="ECO:0000256" key="1">
    <source>
        <dbReference type="ARBA" id="ARBA00022737"/>
    </source>
</evidence>
<name>A0A8H6XYZ6_9AGAR</name>
<dbReference type="OrthoDB" id="3032322at2759"/>
<accession>A0A8H6XYZ6</accession>
<sequence>MFRQASQTIINYVLGGAGGNGGGGGVGGQGGDGGIGEAPTLNYAIAAQNVTMNTHFPNETSGIHILYRSIVVDALYNSSERFPQPRCHPETRTELLEKLYRWATDPDANHSIHWLHGPAGGGKSAVMQTLCERLQQAGRLGGSFFFKRGHSTSGNAKVLFPTLAYQLALHQHKLKGLISWSVETDPSVLDKSLDVQLQNLILEPCKLADNSPSSALLIDGLDECDGHKIQQEILRLIGSAAKRHHLTLRILIASRPEPHIQETFKEDFLQAVADSTNIEQSFQDVCIYLCDEFSRIHREHSAMKNIPTPWPAPEILKKLVQNSSGYFVYAATVIKFVDDEYSWPSKQLDIVVQNLVCHDSASPFTDLDQLYMQILSRVPVQYCPTLCNILCVKTHYPRDFTVQDIDVLLDLKPGTVELIIRPLHSVLKVPALSRHSLRVHHASFLDFLKDEARSLNFHVGSAEYKVKLGHSILKALSYTYDDPWKNLADLEFYWYVEATLRHIPNLD</sequence>
<keyword evidence="1" id="KW-0677">Repeat</keyword>